<feature type="signal peptide" evidence="1">
    <location>
        <begin position="1"/>
        <end position="29"/>
    </location>
</feature>
<dbReference type="Gene3D" id="1.25.40.10">
    <property type="entry name" value="Tetratricopeptide repeat domain"/>
    <property type="match status" value="1"/>
</dbReference>
<evidence type="ECO:0000313" key="3">
    <source>
        <dbReference type="Proteomes" id="UP001189429"/>
    </source>
</evidence>
<dbReference type="SUPFAM" id="SSF48452">
    <property type="entry name" value="TPR-like"/>
    <property type="match status" value="1"/>
</dbReference>
<sequence>MTAASSRGAPPLPSAFLLLAALVVGAADGATSGEYSAYPAEASVEVSSAGEILTEDLAPPPAPPVDGVCHPQSQDACNKEELEVAALVSRLVEEGKAAASKGSWDEALATFERATALDGTSPFAAPAYVNMALVKRRLGLDDRALVLLRRGAELDPRLFYAHYNLGNLYSDRKSWADGDRSFASALELALSSGEANLQAATRTNWANLLYRANHHLHRTDLSMTGFEGRDLLKEAHEHLKTVHKAADEHGSAPMRESVTTLSSILNLRGRHKERKKLHKWAVKKGLWKDPWQRPERECLRALRESTAHPNQQNYLRAAIENATVHVNAINGEEDFRADRGPSMGHSLAAAD</sequence>
<dbReference type="SMART" id="SM00028">
    <property type="entry name" value="TPR"/>
    <property type="match status" value="3"/>
</dbReference>
<dbReference type="EMBL" id="CAUYUJ010001654">
    <property type="protein sequence ID" value="CAK0796966.1"/>
    <property type="molecule type" value="Genomic_DNA"/>
</dbReference>
<dbReference type="Proteomes" id="UP001189429">
    <property type="component" value="Unassembled WGS sequence"/>
</dbReference>
<name>A0ABN9PUR3_9DINO</name>
<accession>A0ABN9PUR3</accession>
<dbReference type="InterPro" id="IPR011990">
    <property type="entry name" value="TPR-like_helical_dom_sf"/>
</dbReference>
<dbReference type="InterPro" id="IPR019734">
    <property type="entry name" value="TPR_rpt"/>
</dbReference>
<keyword evidence="1" id="KW-0732">Signal</keyword>
<proteinExistence type="predicted"/>
<keyword evidence="3" id="KW-1185">Reference proteome</keyword>
<gene>
    <name evidence="2" type="ORF">PCOR1329_LOCUS6182</name>
</gene>
<evidence type="ECO:0000256" key="1">
    <source>
        <dbReference type="SAM" id="SignalP"/>
    </source>
</evidence>
<organism evidence="2 3">
    <name type="scientific">Prorocentrum cordatum</name>
    <dbReference type="NCBI Taxonomy" id="2364126"/>
    <lineage>
        <taxon>Eukaryota</taxon>
        <taxon>Sar</taxon>
        <taxon>Alveolata</taxon>
        <taxon>Dinophyceae</taxon>
        <taxon>Prorocentrales</taxon>
        <taxon>Prorocentraceae</taxon>
        <taxon>Prorocentrum</taxon>
    </lineage>
</organism>
<reference evidence="2" key="1">
    <citation type="submission" date="2023-10" db="EMBL/GenBank/DDBJ databases">
        <authorList>
            <person name="Chen Y."/>
            <person name="Shah S."/>
            <person name="Dougan E. K."/>
            <person name="Thang M."/>
            <person name="Chan C."/>
        </authorList>
    </citation>
    <scope>NUCLEOTIDE SEQUENCE [LARGE SCALE GENOMIC DNA]</scope>
</reference>
<protein>
    <submittedName>
        <fullName evidence="2">Uncharacterized protein</fullName>
    </submittedName>
</protein>
<feature type="chain" id="PRO_5045823531" evidence="1">
    <location>
        <begin position="30"/>
        <end position="351"/>
    </location>
</feature>
<evidence type="ECO:0000313" key="2">
    <source>
        <dbReference type="EMBL" id="CAK0796966.1"/>
    </source>
</evidence>
<comment type="caution">
    <text evidence="2">The sequence shown here is derived from an EMBL/GenBank/DDBJ whole genome shotgun (WGS) entry which is preliminary data.</text>
</comment>